<dbReference type="KEGG" id="ccos:Pan44_18100"/>
<feature type="chain" id="PRO_5022080616" evidence="1">
    <location>
        <begin position="19"/>
        <end position="267"/>
    </location>
</feature>
<organism evidence="2 3">
    <name type="scientific">Caulifigura coniformis</name>
    <dbReference type="NCBI Taxonomy" id="2527983"/>
    <lineage>
        <taxon>Bacteria</taxon>
        <taxon>Pseudomonadati</taxon>
        <taxon>Planctomycetota</taxon>
        <taxon>Planctomycetia</taxon>
        <taxon>Planctomycetales</taxon>
        <taxon>Planctomycetaceae</taxon>
        <taxon>Caulifigura</taxon>
    </lineage>
</organism>
<dbReference type="EMBL" id="CP036271">
    <property type="protein sequence ID" value="QDT53786.1"/>
    <property type="molecule type" value="Genomic_DNA"/>
</dbReference>
<gene>
    <name evidence="2" type="ORF">Pan44_18100</name>
</gene>
<reference evidence="2 3" key="1">
    <citation type="submission" date="2019-02" db="EMBL/GenBank/DDBJ databases">
        <title>Deep-cultivation of Planctomycetes and their phenomic and genomic characterization uncovers novel biology.</title>
        <authorList>
            <person name="Wiegand S."/>
            <person name="Jogler M."/>
            <person name="Boedeker C."/>
            <person name="Pinto D."/>
            <person name="Vollmers J."/>
            <person name="Rivas-Marin E."/>
            <person name="Kohn T."/>
            <person name="Peeters S.H."/>
            <person name="Heuer A."/>
            <person name="Rast P."/>
            <person name="Oberbeckmann S."/>
            <person name="Bunk B."/>
            <person name="Jeske O."/>
            <person name="Meyerdierks A."/>
            <person name="Storesund J.E."/>
            <person name="Kallscheuer N."/>
            <person name="Luecker S."/>
            <person name="Lage O.M."/>
            <person name="Pohl T."/>
            <person name="Merkel B.J."/>
            <person name="Hornburger P."/>
            <person name="Mueller R.-W."/>
            <person name="Bruemmer F."/>
            <person name="Labrenz M."/>
            <person name="Spormann A.M."/>
            <person name="Op den Camp H."/>
            <person name="Overmann J."/>
            <person name="Amann R."/>
            <person name="Jetten M.S.M."/>
            <person name="Mascher T."/>
            <person name="Medema M.H."/>
            <person name="Devos D.P."/>
            <person name="Kaster A.-K."/>
            <person name="Ovreas L."/>
            <person name="Rohde M."/>
            <person name="Galperin M.Y."/>
            <person name="Jogler C."/>
        </authorList>
    </citation>
    <scope>NUCLEOTIDE SEQUENCE [LARGE SCALE GENOMIC DNA]</scope>
    <source>
        <strain evidence="2 3">Pan44</strain>
    </source>
</reference>
<feature type="signal peptide" evidence="1">
    <location>
        <begin position="1"/>
        <end position="18"/>
    </location>
</feature>
<sequence precursor="true">MRWVAFTVLLSVCSAAQAHDTWIQVDSPLVVAGDVAHVDLCLGNHGNEHRDFKLASKVEQGGWSLDVTSPSGRKRDLTKVLTDTGLTTREGFWTARYVADEPGLHVITHQLDKPHGTTRSVKSSKAYLYAARQGQIADSSGDVSKPLGFPIELVPLFDPILGSTAGQPLRVRVLHEAKPLANAHVSFVPRSKSLQAGFDAKYERHTDAQGEAVWTPEEGDWVLICVHHMRDDQKGEGYDKTQYTATLALPVSQVPRQVVRQTATQGK</sequence>
<dbReference type="InParanoid" id="A0A517SCG3"/>
<proteinExistence type="predicted"/>
<dbReference type="AlphaFoldDB" id="A0A517SCG3"/>
<dbReference type="OrthoDB" id="273334at2"/>
<dbReference type="Pfam" id="PF10670">
    <property type="entry name" value="DUF4198"/>
    <property type="match status" value="1"/>
</dbReference>
<evidence type="ECO:0000313" key="2">
    <source>
        <dbReference type="EMBL" id="QDT53786.1"/>
    </source>
</evidence>
<evidence type="ECO:0000256" key="1">
    <source>
        <dbReference type="SAM" id="SignalP"/>
    </source>
</evidence>
<keyword evidence="2" id="KW-0472">Membrane</keyword>
<dbReference type="RefSeq" id="WP_145029277.1">
    <property type="nucleotide sequence ID" value="NZ_CP036271.1"/>
</dbReference>
<keyword evidence="1" id="KW-0732">Signal</keyword>
<keyword evidence="2" id="KW-0812">Transmembrane</keyword>
<accession>A0A517SCG3</accession>
<name>A0A517SCG3_9PLAN</name>
<protein>
    <submittedName>
        <fullName evidence="2">Nickel uptake substrate-specific transmembrane region</fullName>
    </submittedName>
</protein>
<dbReference type="Proteomes" id="UP000315700">
    <property type="component" value="Chromosome"/>
</dbReference>
<evidence type="ECO:0000313" key="3">
    <source>
        <dbReference type="Proteomes" id="UP000315700"/>
    </source>
</evidence>
<keyword evidence="3" id="KW-1185">Reference proteome</keyword>
<dbReference type="InterPro" id="IPR019613">
    <property type="entry name" value="DUF4198"/>
</dbReference>